<dbReference type="RefSeq" id="WP_198101346.1">
    <property type="nucleotide sequence ID" value="NZ_JAEDAL010000006.1"/>
</dbReference>
<dbReference type="EMBL" id="JAEDAL010000006">
    <property type="protein sequence ID" value="MBH9553737.1"/>
    <property type="molecule type" value="Genomic_DNA"/>
</dbReference>
<sequence>MAMQPKVVLALLLASFNYAVAAQETATSAERVLKLAENAPSVVLPGDGWTIHQEKRNRTGTGIYYLLANSRSKAYLSAYIEKTQACQAADECLQLALKNESYKKAEGQAYFTTPQFKAARFFIDQPGGLPIKQAHILASTYVSGHWIDLHLSAAGPERPSIEPLEALLHSLSVRNAP</sequence>
<keyword evidence="3" id="KW-1185">Reference proteome</keyword>
<dbReference type="Proteomes" id="UP000620139">
    <property type="component" value="Unassembled WGS sequence"/>
</dbReference>
<keyword evidence="1" id="KW-0732">Signal</keyword>
<comment type="caution">
    <text evidence="2">The sequence shown here is derived from an EMBL/GenBank/DDBJ whole genome shotgun (WGS) entry which is preliminary data.</text>
</comment>
<dbReference type="AlphaFoldDB" id="A0A931IXJ3"/>
<reference evidence="2" key="1">
    <citation type="submission" date="2020-12" db="EMBL/GenBank/DDBJ databases">
        <title>The genome sequence of Inhella sp. 4Y17.</title>
        <authorList>
            <person name="Liu Y."/>
        </authorList>
    </citation>
    <scope>NUCLEOTIDE SEQUENCE</scope>
    <source>
        <strain evidence="2">4Y10</strain>
    </source>
</reference>
<feature type="chain" id="PRO_5038047672" evidence="1">
    <location>
        <begin position="22"/>
        <end position="177"/>
    </location>
</feature>
<gene>
    <name evidence="2" type="ORF">I7X43_12875</name>
</gene>
<protein>
    <submittedName>
        <fullName evidence="2">Uncharacterized protein</fullName>
    </submittedName>
</protein>
<name>A0A931IXJ3_9BURK</name>
<proteinExistence type="predicted"/>
<accession>A0A931IXJ3</accession>
<evidence type="ECO:0000313" key="3">
    <source>
        <dbReference type="Proteomes" id="UP000620139"/>
    </source>
</evidence>
<evidence type="ECO:0000313" key="2">
    <source>
        <dbReference type="EMBL" id="MBH9553737.1"/>
    </source>
</evidence>
<feature type="signal peptide" evidence="1">
    <location>
        <begin position="1"/>
        <end position="21"/>
    </location>
</feature>
<organism evidence="2 3">
    <name type="scientific">Inhella gelatinilytica</name>
    <dbReference type="NCBI Taxonomy" id="2795030"/>
    <lineage>
        <taxon>Bacteria</taxon>
        <taxon>Pseudomonadati</taxon>
        <taxon>Pseudomonadota</taxon>
        <taxon>Betaproteobacteria</taxon>
        <taxon>Burkholderiales</taxon>
        <taxon>Sphaerotilaceae</taxon>
        <taxon>Inhella</taxon>
    </lineage>
</organism>
<evidence type="ECO:0000256" key="1">
    <source>
        <dbReference type="SAM" id="SignalP"/>
    </source>
</evidence>